<keyword evidence="2" id="KW-0472">Membrane</keyword>
<feature type="compositionally biased region" description="Low complexity" evidence="1">
    <location>
        <begin position="69"/>
        <end position="104"/>
    </location>
</feature>
<proteinExistence type="predicted"/>
<keyword evidence="2" id="KW-1133">Transmembrane helix</keyword>
<dbReference type="Proteomes" id="UP001285441">
    <property type="component" value="Unassembled WGS sequence"/>
</dbReference>
<feature type="region of interest" description="Disordered" evidence="1">
    <location>
        <begin position="153"/>
        <end position="196"/>
    </location>
</feature>
<dbReference type="AlphaFoldDB" id="A0AAE0NXQ7"/>
<keyword evidence="4" id="KW-1185">Reference proteome</keyword>
<sequence length="279" mass="28831">MTRRWLNFTSSRPCYFNLAPRLDPAQGSNGKLFHVLGSVRPGGGQTFGLSNPLPPVVTVLPSGVASDRLSAPTTPSPTTAAPTGGPSSTAATSLSSGTSLPAGSQGENNNISSSSSGGLSAGASAGVGIGAAVAVIALAAGLFVWLRKRQQQQQRQQHSPATSPDNQNYHHEDGLYPSVYGTKSHSRTTTAVGTPPPVVQAHGHIYHLSKESRPPVHELGSANQPAEMMPHSAGMLTPSDGWTTAVGGGDESAIASSNVSPNSATRQRMQAEELPTQRW</sequence>
<evidence type="ECO:0000256" key="2">
    <source>
        <dbReference type="SAM" id="Phobius"/>
    </source>
</evidence>
<name>A0AAE0NXQ7_9PEZI</name>
<accession>A0AAE0NXQ7</accession>
<gene>
    <name evidence="3" type="ORF">B0H63DRAFT_463969</name>
</gene>
<feature type="compositionally biased region" description="Low complexity" evidence="1">
    <location>
        <begin position="111"/>
        <end position="120"/>
    </location>
</feature>
<keyword evidence="2" id="KW-0812">Transmembrane</keyword>
<feature type="compositionally biased region" description="Polar residues" evidence="1">
    <location>
        <begin position="254"/>
        <end position="268"/>
    </location>
</feature>
<evidence type="ECO:0000256" key="1">
    <source>
        <dbReference type="SAM" id="MobiDB-lite"/>
    </source>
</evidence>
<feature type="region of interest" description="Disordered" evidence="1">
    <location>
        <begin position="237"/>
        <end position="279"/>
    </location>
</feature>
<reference evidence="3" key="1">
    <citation type="journal article" date="2023" name="Mol. Phylogenet. Evol.">
        <title>Genome-scale phylogeny and comparative genomics of the fungal order Sordariales.</title>
        <authorList>
            <person name="Hensen N."/>
            <person name="Bonometti L."/>
            <person name="Westerberg I."/>
            <person name="Brannstrom I.O."/>
            <person name="Guillou S."/>
            <person name="Cros-Aarteil S."/>
            <person name="Calhoun S."/>
            <person name="Haridas S."/>
            <person name="Kuo A."/>
            <person name="Mondo S."/>
            <person name="Pangilinan J."/>
            <person name="Riley R."/>
            <person name="LaButti K."/>
            <person name="Andreopoulos B."/>
            <person name="Lipzen A."/>
            <person name="Chen C."/>
            <person name="Yan M."/>
            <person name="Daum C."/>
            <person name="Ng V."/>
            <person name="Clum A."/>
            <person name="Steindorff A."/>
            <person name="Ohm R.A."/>
            <person name="Martin F."/>
            <person name="Silar P."/>
            <person name="Natvig D.O."/>
            <person name="Lalanne C."/>
            <person name="Gautier V."/>
            <person name="Ament-Velasquez S.L."/>
            <person name="Kruys A."/>
            <person name="Hutchinson M.I."/>
            <person name="Powell A.J."/>
            <person name="Barry K."/>
            <person name="Miller A.N."/>
            <person name="Grigoriev I.V."/>
            <person name="Debuchy R."/>
            <person name="Gladieux P."/>
            <person name="Hiltunen Thoren M."/>
            <person name="Johannesson H."/>
        </authorList>
    </citation>
    <scope>NUCLEOTIDE SEQUENCE</scope>
    <source>
        <strain evidence="3">CBS 232.78</strain>
    </source>
</reference>
<organism evidence="3 4">
    <name type="scientific">Podospora didyma</name>
    <dbReference type="NCBI Taxonomy" id="330526"/>
    <lineage>
        <taxon>Eukaryota</taxon>
        <taxon>Fungi</taxon>
        <taxon>Dikarya</taxon>
        <taxon>Ascomycota</taxon>
        <taxon>Pezizomycotina</taxon>
        <taxon>Sordariomycetes</taxon>
        <taxon>Sordariomycetidae</taxon>
        <taxon>Sordariales</taxon>
        <taxon>Podosporaceae</taxon>
        <taxon>Podospora</taxon>
    </lineage>
</organism>
<evidence type="ECO:0000313" key="4">
    <source>
        <dbReference type="Proteomes" id="UP001285441"/>
    </source>
</evidence>
<protein>
    <recommendedName>
        <fullName evidence="5">Mid2 domain-containing protein</fullName>
    </recommendedName>
</protein>
<feature type="transmembrane region" description="Helical" evidence="2">
    <location>
        <begin position="123"/>
        <end position="146"/>
    </location>
</feature>
<feature type="compositionally biased region" description="Polar residues" evidence="1">
    <location>
        <begin position="158"/>
        <end position="167"/>
    </location>
</feature>
<reference evidence="3" key="2">
    <citation type="submission" date="2023-06" db="EMBL/GenBank/DDBJ databases">
        <authorList>
            <consortium name="Lawrence Berkeley National Laboratory"/>
            <person name="Haridas S."/>
            <person name="Hensen N."/>
            <person name="Bonometti L."/>
            <person name="Westerberg I."/>
            <person name="Brannstrom I.O."/>
            <person name="Guillou S."/>
            <person name="Cros-Aarteil S."/>
            <person name="Calhoun S."/>
            <person name="Kuo A."/>
            <person name="Mondo S."/>
            <person name="Pangilinan J."/>
            <person name="Riley R."/>
            <person name="LaButti K."/>
            <person name="Andreopoulos B."/>
            <person name="Lipzen A."/>
            <person name="Chen C."/>
            <person name="Yanf M."/>
            <person name="Daum C."/>
            <person name="Ng V."/>
            <person name="Clum A."/>
            <person name="Steindorff A."/>
            <person name="Ohm R."/>
            <person name="Martin F."/>
            <person name="Silar P."/>
            <person name="Natvig D."/>
            <person name="Lalanne C."/>
            <person name="Gautier V."/>
            <person name="Ament-velasquez S.L."/>
            <person name="Kruys A."/>
            <person name="Hutchinson M.I."/>
            <person name="Powell A.J."/>
            <person name="Barry K."/>
            <person name="Miller A.N."/>
            <person name="Grigoriev I.V."/>
            <person name="Debuchy R."/>
            <person name="Gladieux P."/>
            <person name="Thoren M.H."/>
            <person name="Johannesson H."/>
        </authorList>
    </citation>
    <scope>NUCLEOTIDE SEQUENCE</scope>
    <source>
        <strain evidence="3">CBS 232.78</strain>
    </source>
</reference>
<evidence type="ECO:0008006" key="5">
    <source>
        <dbReference type="Google" id="ProtNLM"/>
    </source>
</evidence>
<evidence type="ECO:0000313" key="3">
    <source>
        <dbReference type="EMBL" id="KAK3389566.1"/>
    </source>
</evidence>
<dbReference type="EMBL" id="JAULSW010000002">
    <property type="protein sequence ID" value="KAK3389566.1"/>
    <property type="molecule type" value="Genomic_DNA"/>
</dbReference>
<feature type="region of interest" description="Disordered" evidence="1">
    <location>
        <begin position="67"/>
        <end position="120"/>
    </location>
</feature>
<comment type="caution">
    <text evidence="3">The sequence shown here is derived from an EMBL/GenBank/DDBJ whole genome shotgun (WGS) entry which is preliminary data.</text>
</comment>